<dbReference type="CDD" id="cd00565">
    <property type="entry name" value="Ubl_ThiS"/>
    <property type="match status" value="1"/>
</dbReference>
<gene>
    <name evidence="1" type="primary">thiS</name>
    <name evidence="1" type="ORF">HZF24_00910</name>
</gene>
<evidence type="ECO:0000313" key="2">
    <source>
        <dbReference type="Proteomes" id="UP000611629"/>
    </source>
</evidence>
<protein>
    <submittedName>
        <fullName evidence="1">Sulfur carrier protein ThiS</fullName>
    </submittedName>
</protein>
<sequence>MIKLNNRDFQWEQGMTVEDIMKIKKFSYSRIIVKVNDKHIEQEDYAVTVVNDGDDVKMIHLLAGG</sequence>
<dbReference type="EMBL" id="JACBNQ010000001">
    <property type="protein sequence ID" value="NYB72693.1"/>
    <property type="molecule type" value="Genomic_DNA"/>
</dbReference>
<name>A0A974BGI7_SEDHY</name>
<dbReference type="InterPro" id="IPR003749">
    <property type="entry name" value="ThiS/MoaD-like"/>
</dbReference>
<dbReference type="InterPro" id="IPR010035">
    <property type="entry name" value="Thi_S"/>
</dbReference>
<keyword evidence="2" id="KW-1185">Reference proteome</keyword>
<dbReference type="Gene3D" id="3.10.20.30">
    <property type="match status" value="1"/>
</dbReference>
<dbReference type="Proteomes" id="UP000611629">
    <property type="component" value="Unassembled WGS sequence"/>
</dbReference>
<dbReference type="InterPro" id="IPR016155">
    <property type="entry name" value="Mopterin_synth/thiamin_S_b"/>
</dbReference>
<accession>A0A974BGI7</accession>
<dbReference type="InterPro" id="IPR012675">
    <property type="entry name" value="Beta-grasp_dom_sf"/>
</dbReference>
<dbReference type="AlphaFoldDB" id="A0A974BGI7"/>
<dbReference type="NCBIfam" id="TIGR01683">
    <property type="entry name" value="thiS"/>
    <property type="match status" value="1"/>
</dbReference>
<dbReference type="Pfam" id="PF02597">
    <property type="entry name" value="ThiS"/>
    <property type="match status" value="1"/>
</dbReference>
<comment type="caution">
    <text evidence="1">The sequence shown here is derived from an EMBL/GenBank/DDBJ whole genome shotgun (WGS) entry which is preliminary data.</text>
</comment>
<reference evidence="1" key="1">
    <citation type="submission" date="2020-07" db="EMBL/GenBank/DDBJ databases">
        <title>Genomic analysis of a strain of Sedimentibacter Hydroxybenzoicus DSM7310.</title>
        <authorList>
            <person name="Ma S."/>
        </authorList>
    </citation>
    <scope>NUCLEOTIDE SEQUENCE</scope>
    <source>
        <strain evidence="1">DSM 7310</strain>
    </source>
</reference>
<dbReference type="PANTHER" id="PTHR34472">
    <property type="entry name" value="SULFUR CARRIER PROTEIN THIS"/>
    <property type="match status" value="1"/>
</dbReference>
<dbReference type="SUPFAM" id="SSF54285">
    <property type="entry name" value="MoaD/ThiS"/>
    <property type="match status" value="1"/>
</dbReference>
<organism evidence="1 2">
    <name type="scientific">Sedimentibacter hydroxybenzoicus DSM 7310</name>
    <dbReference type="NCBI Taxonomy" id="1123245"/>
    <lineage>
        <taxon>Bacteria</taxon>
        <taxon>Bacillati</taxon>
        <taxon>Bacillota</taxon>
        <taxon>Tissierellia</taxon>
        <taxon>Sedimentibacter</taxon>
    </lineage>
</organism>
<evidence type="ECO:0000313" key="1">
    <source>
        <dbReference type="EMBL" id="NYB72693.1"/>
    </source>
</evidence>
<dbReference type="PANTHER" id="PTHR34472:SF1">
    <property type="entry name" value="SULFUR CARRIER PROTEIN THIS"/>
    <property type="match status" value="1"/>
</dbReference>
<proteinExistence type="predicted"/>